<evidence type="ECO:0000259" key="1">
    <source>
        <dbReference type="PROSITE" id="PS50801"/>
    </source>
</evidence>
<dbReference type="Gene3D" id="3.30.750.24">
    <property type="entry name" value="STAS domain"/>
    <property type="match status" value="1"/>
</dbReference>
<dbReference type="EMBL" id="BAAAZY010000014">
    <property type="protein sequence ID" value="GAA4073703.1"/>
    <property type="molecule type" value="Genomic_DNA"/>
</dbReference>
<organism evidence="2 3">
    <name type="scientific">Streptomyces shaanxiensis</name>
    <dbReference type="NCBI Taxonomy" id="653357"/>
    <lineage>
        <taxon>Bacteria</taxon>
        <taxon>Bacillati</taxon>
        <taxon>Actinomycetota</taxon>
        <taxon>Actinomycetes</taxon>
        <taxon>Kitasatosporales</taxon>
        <taxon>Streptomycetaceae</taxon>
        <taxon>Streptomyces</taxon>
    </lineage>
</organism>
<gene>
    <name evidence="2" type="ORF">GCM10022233_59060</name>
</gene>
<dbReference type="Proteomes" id="UP001499984">
    <property type="component" value="Unassembled WGS sequence"/>
</dbReference>
<dbReference type="InterPro" id="IPR002645">
    <property type="entry name" value="STAS_dom"/>
</dbReference>
<reference evidence="3" key="1">
    <citation type="journal article" date="2019" name="Int. J. Syst. Evol. Microbiol.">
        <title>The Global Catalogue of Microorganisms (GCM) 10K type strain sequencing project: providing services to taxonomists for standard genome sequencing and annotation.</title>
        <authorList>
            <consortium name="The Broad Institute Genomics Platform"/>
            <consortium name="The Broad Institute Genome Sequencing Center for Infectious Disease"/>
            <person name="Wu L."/>
            <person name="Ma J."/>
        </authorList>
    </citation>
    <scope>NUCLEOTIDE SEQUENCE [LARGE SCALE GENOMIC DNA]</scope>
    <source>
        <strain evidence="3">JCM 16925</strain>
    </source>
</reference>
<evidence type="ECO:0000313" key="2">
    <source>
        <dbReference type="EMBL" id="GAA4073703.1"/>
    </source>
</evidence>
<sequence length="135" mass="14471">MADVAGQGRAGSGVVRLVPGGVALLGYRRSWPATVAPAGRPPPDVEVDITALDALGELRRELTDRGIVFALARVEQDLLDERRAYGLTDTVGPDLVFPTLATAVAAYRRWARDHEADNPCALNPAQARPSTDSRR</sequence>
<keyword evidence="3" id="KW-1185">Reference proteome</keyword>
<accession>A0ABP7VSS3</accession>
<evidence type="ECO:0000313" key="3">
    <source>
        <dbReference type="Proteomes" id="UP001499984"/>
    </source>
</evidence>
<dbReference type="InterPro" id="IPR036513">
    <property type="entry name" value="STAS_dom_sf"/>
</dbReference>
<protein>
    <recommendedName>
        <fullName evidence="1">STAS domain-containing protein</fullName>
    </recommendedName>
</protein>
<feature type="domain" description="STAS" evidence="1">
    <location>
        <begin position="47"/>
        <end position="107"/>
    </location>
</feature>
<dbReference type="PROSITE" id="PS50801">
    <property type="entry name" value="STAS"/>
    <property type="match status" value="1"/>
</dbReference>
<name>A0ABP7VSS3_9ACTN</name>
<proteinExistence type="predicted"/>
<comment type="caution">
    <text evidence="2">The sequence shown here is derived from an EMBL/GenBank/DDBJ whole genome shotgun (WGS) entry which is preliminary data.</text>
</comment>